<proteinExistence type="predicted"/>
<gene>
    <name evidence="8" type="ORF">SIL82_15360</name>
</gene>
<feature type="transmembrane region" description="Helical" evidence="6">
    <location>
        <begin position="12"/>
        <end position="30"/>
    </location>
</feature>
<feature type="domain" description="TonB C-terminal" evidence="7">
    <location>
        <begin position="150"/>
        <end position="246"/>
    </location>
</feature>
<accession>A0ABU4PNA5</accession>
<evidence type="ECO:0000256" key="1">
    <source>
        <dbReference type="ARBA" id="ARBA00004167"/>
    </source>
</evidence>
<feature type="compositionally biased region" description="Pro residues" evidence="5">
    <location>
        <begin position="52"/>
        <end position="62"/>
    </location>
</feature>
<dbReference type="RefSeq" id="WP_010407648.1">
    <property type="nucleotide sequence ID" value="NZ_JAWXXV010000001.1"/>
</dbReference>
<dbReference type="Pfam" id="PF03544">
    <property type="entry name" value="TonB_C"/>
    <property type="match status" value="1"/>
</dbReference>
<reference evidence="8 9" key="1">
    <citation type="submission" date="2023-11" db="EMBL/GenBank/DDBJ databases">
        <title>MicrobeMod: A computational toolkit for identifying prokaryotic methylation and restriction-modification with nanopore sequencing.</title>
        <authorList>
            <person name="Crits-Christoph A."/>
            <person name="Kang S.C."/>
            <person name="Lee H."/>
            <person name="Ostrov N."/>
        </authorList>
    </citation>
    <scope>NUCLEOTIDE SEQUENCE [LARGE SCALE GENOMIC DNA]</scope>
    <source>
        <strain evidence="8 9">ATCC 14820</strain>
    </source>
</reference>
<evidence type="ECO:0000256" key="3">
    <source>
        <dbReference type="ARBA" id="ARBA00022989"/>
    </source>
</evidence>
<keyword evidence="4 6" id="KW-0472">Membrane</keyword>
<keyword evidence="3 6" id="KW-1133">Transmembrane helix</keyword>
<dbReference type="Gene3D" id="3.30.1150.10">
    <property type="match status" value="1"/>
</dbReference>
<organism evidence="8 9">
    <name type="scientific">Sphingomonas echinoides</name>
    <dbReference type="NCBI Taxonomy" id="59803"/>
    <lineage>
        <taxon>Bacteria</taxon>
        <taxon>Pseudomonadati</taxon>
        <taxon>Pseudomonadota</taxon>
        <taxon>Alphaproteobacteria</taxon>
        <taxon>Sphingomonadales</taxon>
        <taxon>Sphingomonadaceae</taxon>
        <taxon>Sphingomonas</taxon>
    </lineage>
</organism>
<dbReference type="InterPro" id="IPR037682">
    <property type="entry name" value="TonB_C"/>
</dbReference>
<feature type="compositionally biased region" description="Gly residues" evidence="5">
    <location>
        <begin position="124"/>
        <end position="150"/>
    </location>
</feature>
<dbReference type="Proteomes" id="UP001279660">
    <property type="component" value="Unassembled WGS sequence"/>
</dbReference>
<comment type="caution">
    <text evidence="8">The sequence shown here is derived from an EMBL/GenBank/DDBJ whole genome shotgun (WGS) entry which is preliminary data.</text>
</comment>
<feature type="region of interest" description="Disordered" evidence="5">
    <location>
        <begin position="51"/>
        <end position="80"/>
    </location>
</feature>
<sequence length="246" mass="25134">MHSYQPSSQDRIKGAGGAALLVVAIGYGLVNGLSVDFRTKMVEDLKAFVVAPPAPPPKPDVVPAPRQAQKHKEGAASPPNLKAKASEVVAPPIVLHAPPPPVVVAPIAGVGAERSAGAAPVIGPGTGSGGQGNGTGSGSGGDGDGGGGGEIPLRLIHGELRYRDLPRPLYEAGVSGTVEMEFDVGVKGRVTGCRITRSSGNAALDAATCQLIIDKLRYRPTRNAAGQPIPDTVVGEQVWTVQRDRD</sequence>
<dbReference type="InterPro" id="IPR006260">
    <property type="entry name" value="TonB/TolA_C"/>
</dbReference>
<protein>
    <submittedName>
        <fullName evidence="8">TonB family protein</fullName>
    </submittedName>
</protein>
<evidence type="ECO:0000256" key="6">
    <source>
        <dbReference type="SAM" id="Phobius"/>
    </source>
</evidence>
<evidence type="ECO:0000313" key="8">
    <source>
        <dbReference type="EMBL" id="MDX5985633.1"/>
    </source>
</evidence>
<evidence type="ECO:0000256" key="5">
    <source>
        <dbReference type="SAM" id="MobiDB-lite"/>
    </source>
</evidence>
<feature type="region of interest" description="Disordered" evidence="5">
    <location>
        <begin position="119"/>
        <end position="152"/>
    </location>
</feature>
<keyword evidence="2 6" id="KW-0812">Transmembrane</keyword>
<dbReference type="PROSITE" id="PS52015">
    <property type="entry name" value="TONB_CTD"/>
    <property type="match status" value="1"/>
</dbReference>
<evidence type="ECO:0000256" key="2">
    <source>
        <dbReference type="ARBA" id="ARBA00022692"/>
    </source>
</evidence>
<evidence type="ECO:0000256" key="4">
    <source>
        <dbReference type="ARBA" id="ARBA00023136"/>
    </source>
</evidence>
<name>A0ABU4PNA5_9SPHN</name>
<comment type="subcellular location">
    <subcellularLocation>
        <location evidence="1">Membrane</location>
        <topology evidence="1">Single-pass membrane protein</topology>
    </subcellularLocation>
</comment>
<dbReference type="SUPFAM" id="SSF74653">
    <property type="entry name" value="TolA/TonB C-terminal domain"/>
    <property type="match status" value="1"/>
</dbReference>
<keyword evidence="9" id="KW-1185">Reference proteome</keyword>
<evidence type="ECO:0000259" key="7">
    <source>
        <dbReference type="PROSITE" id="PS52015"/>
    </source>
</evidence>
<dbReference type="EMBL" id="JAWXXV010000001">
    <property type="protein sequence ID" value="MDX5985633.1"/>
    <property type="molecule type" value="Genomic_DNA"/>
</dbReference>
<evidence type="ECO:0000313" key="9">
    <source>
        <dbReference type="Proteomes" id="UP001279660"/>
    </source>
</evidence>
<dbReference type="NCBIfam" id="TIGR01352">
    <property type="entry name" value="tonB_Cterm"/>
    <property type="match status" value="1"/>
</dbReference>